<dbReference type="EMBL" id="CP014873">
    <property type="protein sequence ID" value="ANK61806.1"/>
    <property type="molecule type" value="Genomic_DNA"/>
</dbReference>
<keyword evidence="3" id="KW-0812">Transmembrane</keyword>
<keyword evidence="7" id="KW-1185">Reference proteome</keyword>
<dbReference type="InterPro" id="IPR051401">
    <property type="entry name" value="GtrA_CellWall_Glycosyl"/>
</dbReference>
<protein>
    <submittedName>
        <fullName evidence="6">Uncharacterized protein</fullName>
    </submittedName>
</protein>
<comment type="subcellular location">
    <subcellularLocation>
        <location evidence="1">Membrane</location>
        <topology evidence="1">Multi-pass membrane protein</topology>
    </subcellularLocation>
</comment>
<dbReference type="GeneID" id="42981187"/>
<evidence type="ECO:0000256" key="2">
    <source>
        <dbReference type="ARBA" id="ARBA00009399"/>
    </source>
</evidence>
<accession>A0A192H1I3</accession>
<evidence type="ECO:0000256" key="5">
    <source>
        <dbReference type="ARBA" id="ARBA00023136"/>
    </source>
</evidence>
<dbReference type="KEGG" id="lbt:AYR52_10420"/>
<keyword evidence="5" id="KW-0472">Membrane</keyword>
<dbReference type="PANTHER" id="PTHR38459:SF5">
    <property type="entry name" value="CELL WALL TEICHOIC ACID GLYCOSYLATION PROTEIN GTCA"/>
    <property type="match status" value="1"/>
</dbReference>
<comment type="similarity">
    <text evidence="2">Belongs to the GtrA family.</text>
</comment>
<evidence type="ECO:0000256" key="3">
    <source>
        <dbReference type="ARBA" id="ARBA00022692"/>
    </source>
</evidence>
<dbReference type="PANTHER" id="PTHR38459">
    <property type="entry name" value="PROPHAGE BACTOPRENOL-LINKED GLUCOSE TRANSLOCASE HOMOLOG"/>
    <property type="match status" value="1"/>
</dbReference>
<dbReference type="GO" id="GO:0000271">
    <property type="term" value="P:polysaccharide biosynthetic process"/>
    <property type="evidence" value="ECO:0007669"/>
    <property type="project" value="InterPro"/>
</dbReference>
<sequence length="159" mass="19026">MLKKLLYRYHNFFSYMVFGFLASIINILAYWLFRHFFLIQYLLANALAWLIATLFGFFTNKSLVFRSKYTSWRALQRELVSFLSLRIFSLGIDSLIMFSGISLLKLASMPTKIADQLIVGIVNYLFSRWVFEASNHTKLHHHHLKKWLRQIIFHQRKKE</sequence>
<dbReference type="Proteomes" id="UP000078582">
    <property type="component" value="Chromosome"/>
</dbReference>
<dbReference type="OrthoDB" id="2317964at2"/>
<evidence type="ECO:0000313" key="6">
    <source>
        <dbReference type="EMBL" id="ANK61806.1"/>
    </source>
</evidence>
<dbReference type="Pfam" id="PF04138">
    <property type="entry name" value="GtrA_DPMS_TM"/>
    <property type="match status" value="1"/>
</dbReference>
<keyword evidence="4" id="KW-1133">Transmembrane helix</keyword>
<evidence type="ECO:0000256" key="1">
    <source>
        <dbReference type="ARBA" id="ARBA00004141"/>
    </source>
</evidence>
<evidence type="ECO:0000313" key="7">
    <source>
        <dbReference type="Proteomes" id="UP000078582"/>
    </source>
</evidence>
<reference evidence="6 7" key="1">
    <citation type="submission" date="2016-03" db="EMBL/GenBank/DDBJ databases">
        <title>Pediococcus and Lactobacillus from brewery environment - whole genome sequencing and assembly.</title>
        <authorList>
            <person name="Behr J."/>
            <person name="Geissler A.J."/>
            <person name="Vogel R.F."/>
        </authorList>
    </citation>
    <scope>NUCLEOTIDE SEQUENCE [LARGE SCALE GENOMIC DNA]</scope>
    <source>
        <strain evidence="6 7">TMW 1.1989</strain>
    </source>
</reference>
<dbReference type="AlphaFoldDB" id="A0A192H1I3"/>
<gene>
    <name evidence="6" type="ORF">AYR53_02905</name>
</gene>
<evidence type="ECO:0000256" key="4">
    <source>
        <dbReference type="ARBA" id="ARBA00022989"/>
    </source>
</evidence>
<name>A0A192H1I3_9LACO</name>
<organism evidence="6 7">
    <name type="scientific">Loigolactobacillus backii</name>
    <dbReference type="NCBI Taxonomy" id="375175"/>
    <lineage>
        <taxon>Bacteria</taxon>
        <taxon>Bacillati</taxon>
        <taxon>Bacillota</taxon>
        <taxon>Bacilli</taxon>
        <taxon>Lactobacillales</taxon>
        <taxon>Lactobacillaceae</taxon>
        <taxon>Loigolactobacillus</taxon>
    </lineage>
</organism>
<dbReference type="InterPro" id="IPR007267">
    <property type="entry name" value="GtrA_DPMS_TM"/>
</dbReference>
<proteinExistence type="inferred from homology"/>
<dbReference type="GO" id="GO:0005886">
    <property type="term" value="C:plasma membrane"/>
    <property type="evidence" value="ECO:0007669"/>
    <property type="project" value="TreeGrafter"/>
</dbReference>
<dbReference type="RefSeq" id="WP_068225941.1">
    <property type="nucleotide sequence ID" value="NZ_CP014623.1"/>
</dbReference>